<dbReference type="InterPro" id="IPR000011">
    <property type="entry name" value="UBQ/SUMO-activ_enz_E1-like"/>
</dbReference>
<organism evidence="8 9">
    <name type="scientific">Leucosporidium creatinivorum</name>
    <dbReference type="NCBI Taxonomy" id="106004"/>
    <lineage>
        <taxon>Eukaryota</taxon>
        <taxon>Fungi</taxon>
        <taxon>Dikarya</taxon>
        <taxon>Basidiomycota</taxon>
        <taxon>Pucciniomycotina</taxon>
        <taxon>Microbotryomycetes</taxon>
        <taxon>Leucosporidiales</taxon>
        <taxon>Leucosporidium</taxon>
    </lineage>
</organism>
<dbReference type="Proteomes" id="UP000193467">
    <property type="component" value="Unassembled WGS sequence"/>
</dbReference>
<protein>
    <recommendedName>
        <fullName evidence="6">Ubiquitin-like 1-activating enzyme E1A</fullName>
    </recommendedName>
</protein>
<proteinExistence type="inferred from homology"/>
<evidence type="ECO:0000259" key="7">
    <source>
        <dbReference type="Pfam" id="PF00899"/>
    </source>
</evidence>
<dbReference type="OrthoDB" id="1708823at2759"/>
<evidence type="ECO:0000256" key="4">
    <source>
        <dbReference type="ARBA" id="ARBA00022786"/>
    </source>
</evidence>
<evidence type="ECO:0000256" key="5">
    <source>
        <dbReference type="ARBA" id="ARBA00023242"/>
    </source>
</evidence>
<dbReference type="GO" id="GO:0016925">
    <property type="term" value="P:protein sumoylation"/>
    <property type="evidence" value="ECO:0007669"/>
    <property type="project" value="TreeGrafter"/>
</dbReference>
<dbReference type="InParanoid" id="A0A1Y2EYQ1"/>
<dbReference type="GO" id="GO:0031510">
    <property type="term" value="C:SUMO activating enzyme complex"/>
    <property type="evidence" value="ECO:0007669"/>
    <property type="project" value="TreeGrafter"/>
</dbReference>
<keyword evidence="9" id="KW-1185">Reference proteome</keyword>
<comment type="similarity">
    <text evidence="3">Belongs to the ubiquitin-activating E1 family.</text>
</comment>
<keyword evidence="5" id="KW-0539">Nucleus</keyword>
<dbReference type="GO" id="GO:0005737">
    <property type="term" value="C:cytoplasm"/>
    <property type="evidence" value="ECO:0007669"/>
    <property type="project" value="TreeGrafter"/>
</dbReference>
<evidence type="ECO:0000256" key="3">
    <source>
        <dbReference type="ARBA" id="ARBA00005673"/>
    </source>
</evidence>
<dbReference type="PRINTS" id="PR01849">
    <property type="entry name" value="UBIQUITINACT"/>
</dbReference>
<dbReference type="Gene3D" id="3.40.50.720">
    <property type="entry name" value="NAD(P)-binding Rossmann-like Domain"/>
    <property type="match status" value="1"/>
</dbReference>
<evidence type="ECO:0000256" key="6">
    <source>
        <dbReference type="ARBA" id="ARBA00044354"/>
    </source>
</evidence>
<dbReference type="SUPFAM" id="SSF69572">
    <property type="entry name" value="Activating enzymes of the ubiquitin-like proteins"/>
    <property type="match status" value="1"/>
</dbReference>
<sequence>MSTTITEDEAALYDRQLRLWGVEAQNRMRNSSVLIYSFRGVAAEITKNIVLAGVGNVTLLDEKDVEEQDFGANYFIREEEVGKKRVEASAPRVQALNPRVNLTTRTDASLLADETFLSTFDLVVLTDVDAPTLLRTNALTRKLGKKLYAASSLGMDGWIFADLLQHEFVCDVIKTVNGNEQVKVPTKSTNSYVPFESALKHQWSSLKARELKRTPDSLWGLLSLWAAQQATPDSPISDETLTSVATTFLPTISVKPTLLSASTITRISLTSSLEFPPSCAIIGGVAGQDVLNILGGKEEPVRNLMLFDGTTGAGTVWAVGV</sequence>
<gene>
    <name evidence="8" type="ORF">BCR35DRAFT_353397</name>
</gene>
<comment type="pathway">
    <text evidence="2">Protein modification; protein sumoylation.</text>
</comment>
<evidence type="ECO:0000313" key="9">
    <source>
        <dbReference type="Proteomes" id="UP000193467"/>
    </source>
</evidence>
<dbReference type="InterPro" id="IPR035985">
    <property type="entry name" value="Ubiquitin-activating_enz"/>
</dbReference>
<dbReference type="PANTHER" id="PTHR10953">
    <property type="entry name" value="UBIQUITIN-ACTIVATING ENZYME E1"/>
    <property type="match status" value="1"/>
</dbReference>
<dbReference type="Pfam" id="PF00899">
    <property type="entry name" value="ThiF"/>
    <property type="match status" value="1"/>
</dbReference>
<evidence type="ECO:0000256" key="1">
    <source>
        <dbReference type="ARBA" id="ARBA00004123"/>
    </source>
</evidence>
<accession>A0A1Y2EYQ1</accession>
<comment type="subcellular location">
    <subcellularLocation>
        <location evidence="1">Nucleus</location>
    </subcellularLocation>
</comment>
<dbReference type="STRING" id="106004.A0A1Y2EYQ1"/>
<dbReference type="InterPro" id="IPR000594">
    <property type="entry name" value="ThiF_NAD_FAD-bd"/>
</dbReference>
<name>A0A1Y2EYQ1_9BASI</name>
<keyword evidence="4" id="KW-0833">Ubl conjugation pathway</keyword>
<evidence type="ECO:0000256" key="2">
    <source>
        <dbReference type="ARBA" id="ARBA00004718"/>
    </source>
</evidence>
<dbReference type="GO" id="GO:0019948">
    <property type="term" value="F:SUMO activating enzyme activity"/>
    <property type="evidence" value="ECO:0007669"/>
    <property type="project" value="TreeGrafter"/>
</dbReference>
<dbReference type="AlphaFoldDB" id="A0A1Y2EYQ1"/>
<feature type="domain" description="THIF-type NAD/FAD binding fold" evidence="7">
    <location>
        <begin position="13"/>
        <end position="312"/>
    </location>
</feature>
<reference evidence="8 9" key="1">
    <citation type="submission" date="2016-07" db="EMBL/GenBank/DDBJ databases">
        <title>Pervasive Adenine N6-methylation of Active Genes in Fungi.</title>
        <authorList>
            <consortium name="DOE Joint Genome Institute"/>
            <person name="Mondo S.J."/>
            <person name="Dannebaum R.O."/>
            <person name="Kuo R.C."/>
            <person name="Labutti K."/>
            <person name="Haridas S."/>
            <person name="Kuo A."/>
            <person name="Salamov A."/>
            <person name="Ahrendt S.R."/>
            <person name="Lipzen A."/>
            <person name="Sullivan W."/>
            <person name="Andreopoulos W.B."/>
            <person name="Clum A."/>
            <person name="Lindquist E."/>
            <person name="Daum C."/>
            <person name="Ramamoorthy G.K."/>
            <person name="Gryganskyi A."/>
            <person name="Culley D."/>
            <person name="Magnuson J.K."/>
            <person name="James T.Y."/>
            <person name="O'Malley M.A."/>
            <person name="Stajich J.E."/>
            <person name="Spatafora J.W."/>
            <person name="Visel A."/>
            <person name="Grigoriev I.V."/>
        </authorList>
    </citation>
    <scope>NUCLEOTIDE SEQUENCE [LARGE SCALE GENOMIC DNA]</scope>
    <source>
        <strain evidence="8 9">62-1032</strain>
    </source>
</reference>
<dbReference type="FunCoup" id="A0A1Y2EYQ1">
    <property type="interactions" value="813"/>
</dbReference>
<evidence type="ECO:0000313" key="8">
    <source>
        <dbReference type="EMBL" id="ORY76236.1"/>
    </source>
</evidence>
<comment type="caution">
    <text evidence="8">The sequence shown here is derived from an EMBL/GenBank/DDBJ whole genome shotgun (WGS) entry which is preliminary data.</text>
</comment>
<dbReference type="PANTHER" id="PTHR10953:SF162">
    <property type="entry name" value="SUMO-ACTIVATING ENZYME SUBUNIT 1"/>
    <property type="match status" value="1"/>
</dbReference>
<dbReference type="InterPro" id="IPR045886">
    <property type="entry name" value="ThiF/MoeB/HesA"/>
</dbReference>
<dbReference type="EMBL" id="MCGR01000035">
    <property type="protein sequence ID" value="ORY76236.1"/>
    <property type="molecule type" value="Genomic_DNA"/>
</dbReference>